<reference evidence="2 3" key="3">
    <citation type="journal article" date="2013" name="Rice">
        <title>Improvement of the Oryza sativa Nipponbare reference genome using next generation sequence and optical map data.</title>
        <authorList>
            <person name="Kawahara Y."/>
            <person name="de la Bastide M."/>
            <person name="Hamilton J.P."/>
            <person name="Kanamori H."/>
            <person name="McCombie W.R."/>
            <person name="Ouyang S."/>
            <person name="Schwartz D.C."/>
            <person name="Tanaka T."/>
            <person name="Wu J."/>
            <person name="Zhou S."/>
            <person name="Childs K.L."/>
            <person name="Davidson R.M."/>
            <person name="Lin H."/>
            <person name="Quesada-Ocampo L."/>
            <person name="Vaillancourt B."/>
            <person name="Sakai H."/>
            <person name="Lee S.S."/>
            <person name="Kim J."/>
            <person name="Numa H."/>
            <person name="Itoh T."/>
            <person name="Buell C.R."/>
            <person name="Matsumoto T."/>
        </authorList>
    </citation>
    <scope>NUCLEOTIDE SEQUENCE [LARGE SCALE GENOMIC DNA]</scope>
    <source>
        <strain evidence="3">cv. Nipponbare</strain>
    </source>
</reference>
<dbReference type="Pfam" id="PF12357">
    <property type="entry name" value="PLD_C"/>
    <property type="match status" value="1"/>
</dbReference>
<accession>A0A0P0XQQ6</accession>
<evidence type="ECO:0007829" key="5">
    <source>
        <dbReference type="ProteomicsDB" id="A0A0P0XQQ6"/>
    </source>
</evidence>
<keyword evidence="4 5" id="KW-1267">Proteomics identification</keyword>
<evidence type="ECO:0007829" key="4">
    <source>
        <dbReference type="PeptideAtlas" id="A0A0P0XQQ6"/>
    </source>
</evidence>
<dbReference type="InterPro" id="IPR024632">
    <property type="entry name" value="PLipase_D_C"/>
</dbReference>
<proteinExistence type="evidence at protein level"/>
<dbReference type="AlphaFoldDB" id="A0A0P0XQQ6"/>
<keyword evidence="3" id="KW-1185">Reference proteome</keyword>
<sequence length="53" mass="5626">AEQLITLQGHLLKYPVKVEADGKVGPLPEHECFPDVGGKILGAPTSLPDTLTM</sequence>
<dbReference type="Gramene" id="Os09t0543100-03">
    <property type="protein sequence ID" value="Os09t0543100-03"/>
    <property type="gene ID" value="Os09g0543100"/>
</dbReference>
<name>A0A0P0XQQ6_ORYSJ</name>
<feature type="non-terminal residue" evidence="2">
    <location>
        <position position="1"/>
    </location>
</feature>
<dbReference type="ExpressionAtlas" id="A0A0P0XQQ6">
    <property type="expression patterns" value="baseline and differential"/>
</dbReference>
<protein>
    <submittedName>
        <fullName evidence="2">Os09g0543100 protein</fullName>
    </submittedName>
</protein>
<dbReference type="EMBL" id="AP014965">
    <property type="protein sequence ID" value="BAT09222.1"/>
    <property type="molecule type" value="Genomic_DNA"/>
</dbReference>
<reference evidence="3" key="1">
    <citation type="journal article" date="2005" name="Nature">
        <title>The map-based sequence of the rice genome.</title>
        <authorList>
            <consortium name="International rice genome sequencing project (IRGSP)"/>
            <person name="Matsumoto T."/>
            <person name="Wu J."/>
            <person name="Kanamori H."/>
            <person name="Katayose Y."/>
            <person name="Fujisawa M."/>
            <person name="Namiki N."/>
            <person name="Mizuno H."/>
            <person name="Yamamoto K."/>
            <person name="Antonio B.A."/>
            <person name="Baba T."/>
            <person name="Sakata K."/>
            <person name="Nagamura Y."/>
            <person name="Aoki H."/>
            <person name="Arikawa K."/>
            <person name="Arita K."/>
            <person name="Bito T."/>
            <person name="Chiden Y."/>
            <person name="Fujitsuka N."/>
            <person name="Fukunaka R."/>
            <person name="Hamada M."/>
            <person name="Harada C."/>
            <person name="Hayashi A."/>
            <person name="Hijishita S."/>
            <person name="Honda M."/>
            <person name="Hosokawa S."/>
            <person name="Ichikawa Y."/>
            <person name="Idonuma A."/>
            <person name="Iijima M."/>
            <person name="Ikeda M."/>
            <person name="Ikeno M."/>
            <person name="Ito K."/>
            <person name="Ito S."/>
            <person name="Ito T."/>
            <person name="Ito Y."/>
            <person name="Ito Y."/>
            <person name="Iwabuchi A."/>
            <person name="Kamiya K."/>
            <person name="Karasawa W."/>
            <person name="Kurita K."/>
            <person name="Katagiri S."/>
            <person name="Kikuta A."/>
            <person name="Kobayashi H."/>
            <person name="Kobayashi N."/>
            <person name="Machita K."/>
            <person name="Maehara T."/>
            <person name="Masukawa M."/>
            <person name="Mizubayashi T."/>
            <person name="Mukai Y."/>
            <person name="Nagasaki H."/>
            <person name="Nagata Y."/>
            <person name="Naito S."/>
            <person name="Nakashima M."/>
            <person name="Nakama Y."/>
            <person name="Nakamichi Y."/>
            <person name="Nakamura M."/>
            <person name="Meguro A."/>
            <person name="Negishi M."/>
            <person name="Ohta I."/>
            <person name="Ohta T."/>
            <person name="Okamoto M."/>
            <person name="Ono N."/>
            <person name="Saji S."/>
            <person name="Sakaguchi M."/>
            <person name="Sakai K."/>
            <person name="Shibata M."/>
            <person name="Shimokawa T."/>
            <person name="Song J."/>
            <person name="Takazaki Y."/>
            <person name="Terasawa K."/>
            <person name="Tsugane M."/>
            <person name="Tsuji K."/>
            <person name="Ueda S."/>
            <person name="Waki K."/>
            <person name="Yamagata H."/>
            <person name="Yamamoto M."/>
            <person name="Yamamoto S."/>
            <person name="Yamane H."/>
            <person name="Yoshiki S."/>
            <person name="Yoshihara R."/>
            <person name="Yukawa K."/>
            <person name="Zhong H."/>
            <person name="Yano M."/>
            <person name="Yuan Q."/>
            <person name="Ouyang S."/>
            <person name="Liu J."/>
            <person name="Jones K.M."/>
            <person name="Gansberger K."/>
            <person name="Moffat K."/>
            <person name="Hill J."/>
            <person name="Bera J."/>
            <person name="Fadrosh D."/>
            <person name="Jin S."/>
            <person name="Johri S."/>
            <person name="Kim M."/>
            <person name="Overton L."/>
            <person name="Reardon M."/>
            <person name="Tsitrin T."/>
            <person name="Vuong H."/>
            <person name="Weaver B."/>
            <person name="Ciecko A."/>
            <person name="Tallon L."/>
            <person name="Jackson J."/>
            <person name="Pai G."/>
            <person name="Aken S.V."/>
            <person name="Utterback T."/>
            <person name="Reidmuller S."/>
            <person name="Feldblyum T."/>
            <person name="Hsiao J."/>
            <person name="Zismann V."/>
            <person name="Iobst S."/>
            <person name="de Vazeille A.R."/>
            <person name="Buell C.R."/>
            <person name="Ying K."/>
            <person name="Li Y."/>
            <person name="Lu T."/>
            <person name="Huang Y."/>
            <person name="Zhao Q."/>
            <person name="Feng Q."/>
            <person name="Zhang L."/>
            <person name="Zhu J."/>
            <person name="Weng Q."/>
            <person name="Mu J."/>
            <person name="Lu Y."/>
            <person name="Fan D."/>
            <person name="Liu Y."/>
            <person name="Guan J."/>
            <person name="Zhang Y."/>
            <person name="Yu S."/>
            <person name="Liu X."/>
            <person name="Zhang Y."/>
            <person name="Hong G."/>
            <person name="Han B."/>
            <person name="Choisne N."/>
            <person name="Demange N."/>
            <person name="Orjeda G."/>
            <person name="Samain S."/>
            <person name="Cattolico L."/>
            <person name="Pelletier E."/>
            <person name="Couloux A."/>
            <person name="Segurens B."/>
            <person name="Wincker P."/>
            <person name="D'Hont A."/>
            <person name="Scarpelli C."/>
            <person name="Weissenbach J."/>
            <person name="Salanoubat M."/>
            <person name="Quetier F."/>
            <person name="Yu Y."/>
            <person name="Kim H.R."/>
            <person name="Rambo T."/>
            <person name="Currie J."/>
            <person name="Collura K."/>
            <person name="Luo M."/>
            <person name="Yang T."/>
            <person name="Ammiraju J.S.S."/>
            <person name="Engler F."/>
            <person name="Soderlund C."/>
            <person name="Wing R.A."/>
            <person name="Palmer L.E."/>
            <person name="de la Bastide M."/>
            <person name="Spiegel L."/>
            <person name="Nascimento L."/>
            <person name="Zutavern T."/>
            <person name="O'Shaughnessy A."/>
            <person name="Dike S."/>
            <person name="Dedhia N."/>
            <person name="Preston R."/>
            <person name="Balija V."/>
            <person name="McCombie W.R."/>
            <person name="Chow T."/>
            <person name="Chen H."/>
            <person name="Chung M."/>
            <person name="Chen C."/>
            <person name="Shaw J."/>
            <person name="Wu H."/>
            <person name="Hsiao K."/>
            <person name="Chao Y."/>
            <person name="Chu M."/>
            <person name="Cheng C."/>
            <person name="Hour A."/>
            <person name="Lee P."/>
            <person name="Lin S."/>
            <person name="Lin Y."/>
            <person name="Liou J."/>
            <person name="Liu S."/>
            <person name="Hsing Y."/>
            <person name="Raghuvanshi S."/>
            <person name="Mohanty A."/>
            <person name="Bharti A.K."/>
            <person name="Gaur A."/>
            <person name="Gupta V."/>
            <person name="Kumar D."/>
            <person name="Ravi V."/>
            <person name="Vij S."/>
            <person name="Kapur A."/>
            <person name="Khurana P."/>
            <person name="Khurana P."/>
            <person name="Khurana J.P."/>
            <person name="Tyagi A.K."/>
            <person name="Gaikwad K."/>
            <person name="Singh A."/>
            <person name="Dalal V."/>
            <person name="Srivastava S."/>
            <person name="Dixit A."/>
            <person name="Pal A.K."/>
            <person name="Ghazi I.A."/>
            <person name="Yadav M."/>
            <person name="Pandit A."/>
            <person name="Bhargava A."/>
            <person name="Sureshbabu K."/>
            <person name="Batra K."/>
            <person name="Sharma T.R."/>
            <person name="Mohapatra T."/>
            <person name="Singh N.K."/>
            <person name="Messing J."/>
            <person name="Nelson A.B."/>
            <person name="Fuks G."/>
            <person name="Kavchok S."/>
            <person name="Keizer G."/>
            <person name="Linton E."/>
            <person name="Llaca V."/>
            <person name="Song R."/>
            <person name="Tanyolac B."/>
            <person name="Young S."/>
            <person name="Ho-Il K."/>
            <person name="Hahn J.H."/>
            <person name="Sangsakoo G."/>
            <person name="Vanavichit A."/>
            <person name="de Mattos Luiz.A.T."/>
            <person name="Zimmer P.D."/>
            <person name="Malone G."/>
            <person name="Dellagostin O."/>
            <person name="de Oliveira A.C."/>
            <person name="Bevan M."/>
            <person name="Bancroft I."/>
            <person name="Minx P."/>
            <person name="Cordum H."/>
            <person name="Wilson R."/>
            <person name="Cheng Z."/>
            <person name="Jin W."/>
            <person name="Jiang J."/>
            <person name="Leong S.A."/>
            <person name="Iwama H."/>
            <person name="Gojobori T."/>
            <person name="Itoh T."/>
            <person name="Niimura Y."/>
            <person name="Fujii Y."/>
            <person name="Habara T."/>
            <person name="Sakai H."/>
            <person name="Sato Y."/>
            <person name="Wilson G."/>
            <person name="Kumar K."/>
            <person name="McCouch S."/>
            <person name="Juretic N."/>
            <person name="Hoen D."/>
            <person name="Wright S."/>
            <person name="Bruskiewich R."/>
            <person name="Bureau T."/>
            <person name="Miyao A."/>
            <person name="Hirochika H."/>
            <person name="Nishikawa T."/>
            <person name="Kadowaki K."/>
            <person name="Sugiura M."/>
            <person name="Burr B."/>
            <person name="Sasaki T."/>
        </authorList>
    </citation>
    <scope>NUCLEOTIDE SEQUENCE [LARGE SCALE GENOMIC DNA]</scope>
    <source>
        <strain evidence="3">cv. Nipponbare</strain>
    </source>
</reference>
<evidence type="ECO:0000259" key="1">
    <source>
        <dbReference type="Pfam" id="PF12357"/>
    </source>
</evidence>
<evidence type="ECO:0000313" key="2">
    <source>
        <dbReference type="EMBL" id="BAT09222.1"/>
    </source>
</evidence>
<dbReference type="Proteomes" id="UP000059680">
    <property type="component" value="Chromosome 9"/>
</dbReference>
<evidence type="ECO:0000313" key="3">
    <source>
        <dbReference type="Proteomes" id="UP000059680"/>
    </source>
</evidence>
<reference evidence="2 3" key="2">
    <citation type="journal article" date="2013" name="Plant Cell Physiol.">
        <title>Rice Annotation Project Database (RAP-DB): an integrative and interactive database for rice genomics.</title>
        <authorList>
            <person name="Sakai H."/>
            <person name="Lee S.S."/>
            <person name="Tanaka T."/>
            <person name="Numa H."/>
            <person name="Kim J."/>
            <person name="Kawahara Y."/>
            <person name="Wakimoto H."/>
            <person name="Yang C.C."/>
            <person name="Iwamoto M."/>
            <person name="Abe T."/>
            <person name="Yamada Y."/>
            <person name="Muto A."/>
            <person name="Inokuchi H."/>
            <person name="Ikemura T."/>
            <person name="Matsumoto T."/>
            <person name="Sasaki T."/>
            <person name="Itoh T."/>
        </authorList>
    </citation>
    <scope>NUCLEOTIDE SEQUENCE [LARGE SCALE GENOMIC DNA]</scope>
    <source>
        <strain evidence="3">cv. Nipponbare</strain>
    </source>
</reference>
<gene>
    <name evidence="2" type="ordered locus">Os09g0543100</name>
    <name evidence="2" type="ORF">OSNPB_090543100</name>
</gene>
<organism evidence="2 3">
    <name type="scientific">Oryza sativa subsp. japonica</name>
    <name type="common">Rice</name>
    <dbReference type="NCBI Taxonomy" id="39947"/>
    <lineage>
        <taxon>Eukaryota</taxon>
        <taxon>Viridiplantae</taxon>
        <taxon>Streptophyta</taxon>
        <taxon>Embryophyta</taxon>
        <taxon>Tracheophyta</taxon>
        <taxon>Spermatophyta</taxon>
        <taxon>Magnoliopsida</taxon>
        <taxon>Liliopsida</taxon>
        <taxon>Poales</taxon>
        <taxon>Poaceae</taxon>
        <taxon>BOP clade</taxon>
        <taxon>Oryzoideae</taxon>
        <taxon>Oryzeae</taxon>
        <taxon>Oryzinae</taxon>
        <taxon>Oryza</taxon>
        <taxon>Oryza sativa</taxon>
    </lineage>
</organism>
<feature type="domain" description="Phospholipase D C-terminal" evidence="1">
    <location>
        <begin position="2"/>
        <end position="43"/>
    </location>
</feature>